<protein>
    <submittedName>
        <fullName evidence="2">Uncharacterized protein</fullName>
    </submittedName>
</protein>
<name>A0A5F1YBS4_9LEPT</name>
<organism evidence="2 3">
    <name type="scientific">Leptospira gomenensis</name>
    <dbReference type="NCBI Taxonomy" id="2484974"/>
    <lineage>
        <taxon>Bacteria</taxon>
        <taxon>Pseudomonadati</taxon>
        <taxon>Spirochaetota</taxon>
        <taxon>Spirochaetia</taxon>
        <taxon>Leptospirales</taxon>
        <taxon>Leptospiraceae</taxon>
        <taxon>Leptospira</taxon>
    </lineage>
</organism>
<keyword evidence="3" id="KW-1185">Reference proteome</keyword>
<proteinExistence type="predicted"/>
<accession>A0A5F1YBS4</accession>
<feature type="compositionally biased region" description="Basic and acidic residues" evidence="1">
    <location>
        <begin position="29"/>
        <end position="53"/>
    </location>
</feature>
<sequence>MTTTACIFRVDWGDAPKNVKKTRSPDAYPRAEDANLTQYERDKRNRENKKSELHANSGGMELVHQGETNRSFEKLCTQLLSKCQANCMEEWYPYTSIFVPTIAYRYAKQLQCMDRCNQFCNVPMPSRILSGETRTTPTVPASQNYY</sequence>
<evidence type="ECO:0000313" key="2">
    <source>
        <dbReference type="EMBL" id="TGK34715.1"/>
    </source>
</evidence>
<feature type="region of interest" description="Disordered" evidence="1">
    <location>
        <begin position="21"/>
        <end position="62"/>
    </location>
</feature>
<dbReference type="EMBL" id="RQFA01000037">
    <property type="protein sequence ID" value="TGK34715.1"/>
    <property type="molecule type" value="Genomic_DNA"/>
</dbReference>
<dbReference type="NCBIfam" id="NF047531">
    <property type="entry name" value="LIC_10730_fam"/>
    <property type="match status" value="1"/>
</dbReference>
<dbReference type="AlphaFoldDB" id="A0A5F1YBS4"/>
<gene>
    <name evidence="2" type="ORF">EHQ17_09635</name>
</gene>
<dbReference type="Proteomes" id="UP000298277">
    <property type="component" value="Unassembled WGS sequence"/>
</dbReference>
<reference evidence="2" key="1">
    <citation type="journal article" date="2019" name="PLoS Negl. Trop. Dis.">
        <title>Revisiting the worldwide diversity of Leptospira species in the environment.</title>
        <authorList>
            <person name="Vincent A.T."/>
            <person name="Schiettekatte O."/>
            <person name="Bourhy P."/>
            <person name="Veyrier F.J."/>
            <person name="Picardeau M."/>
        </authorList>
    </citation>
    <scope>NUCLEOTIDE SEQUENCE [LARGE SCALE GENOMIC DNA]</scope>
    <source>
        <strain evidence="2">201800299</strain>
    </source>
</reference>
<dbReference type="OrthoDB" id="339275at2"/>
<evidence type="ECO:0000313" key="3">
    <source>
        <dbReference type="Proteomes" id="UP000298277"/>
    </source>
</evidence>
<evidence type="ECO:0000256" key="1">
    <source>
        <dbReference type="SAM" id="MobiDB-lite"/>
    </source>
</evidence>
<comment type="caution">
    <text evidence="2">The sequence shown here is derived from an EMBL/GenBank/DDBJ whole genome shotgun (WGS) entry which is preliminary data.</text>
</comment>